<accession>A0A0E3S7W7</accession>
<dbReference type="SUPFAM" id="SSF46785">
    <property type="entry name" value="Winged helix' DNA-binding domain"/>
    <property type="match status" value="1"/>
</dbReference>
<dbReference type="InterPro" id="IPR036388">
    <property type="entry name" value="WH-like_DNA-bd_sf"/>
</dbReference>
<feature type="domain" description="HFX-2341-like N-terminal" evidence="2">
    <location>
        <begin position="14"/>
        <end position="121"/>
    </location>
</feature>
<dbReference type="OrthoDB" id="76943at2157"/>
<dbReference type="RefSeq" id="WP_048127129.1">
    <property type="nucleotide sequence ID" value="NZ_CP009515.1"/>
</dbReference>
<organism evidence="3 4">
    <name type="scientific">Methanosarcina lacustris Z-7289</name>
    <dbReference type="NCBI Taxonomy" id="1434111"/>
    <lineage>
        <taxon>Archaea</taxon>
        <taxon>Methanobacteriati</taxon>
        <taxon>Methanobacteriota</taxon>
        <taxon>Stenosarchaea group</taxon>
        <taxon>Methanomicrobia</taxon>
        <taxon>Methanosarcinales</taxon>
        <taxon>Methanosarcinaceae</taxon>
        <taxon>Methanosarcina</taxon>
    </lineage>
</organism>
<name>A0A0E3S7W7_9EURY</name>
<protein>
    <submittedName>
        <fullName evidence="3">Transcriptional regulator</fullName>
    </submittedName>
</protein>
<dbReference type="InterPro" id="IPR010163">
    <property type="entry name" value="Csa3"/>
</dbReference>
<reference evidence="3 4" key="1">
    <citation type="submission" date="2014-07" db="EMBL/GenBank/DDBJ databases">
        <title>Methanogenic archaea and the global carbon cycle.</title>
        <authorList>
            <person name="Henriksen J.R."/>
            <person name="Luke J."/>
            <person name="Reinhart S."/>
            <person name="Benedict M.N."/>
            <person name="Youngblut N.D."/>
            <person name="Metcalf M.E."/>
            <person name="Whitaker R.J."/>
            <person name="Metcalf W.W."/>
        </authorList>
    </citation>
    <scope>NUCLEOTIDE SEQUENCE [LARGE SCALE GENOMIC DNA]</scope>
    <source>
        <strain evidence="3 4">Z-7289</strain>
    </source>
</reference>
<dbReference type="GeneID" id="24807104"/>
<dbReference type="Gene3D" id="1.10.10.10">
    <property type="entry name" value="Winged helix-like DNA-binding domain superfamily/Winged helix DNA-binding domain"/>
    <property type="match status" value="1"/>
</dbReference>
<dbReference type="AlphaFoldDB" id="A0A0E3S7W7"/>
<evidence type="ECO:0000313" key="3">
    <source>
        <dbReference type="EMBL" id="AKB75547.1"/>
    </source>
</evidence>
<dbReference type="Pfam" id="PF01022">
    <property type="entry name" value="HTH_5"/>
    <property type="match status" value="1"/>
</dbReference>
<dbReference type="Gene3D" id="3.40.50.10770">
    <property type="entry name" value="Hypothetical protein VC1899 like domain (Restriction endonuclease-like)"/>
    <property type="match status" value="1"/>
</dbReference>
<dbReference type="PATRIC" id="fig|1434111.4.peg.3039"/>
<dbReference type="EMBL" id="CP009515">
    <property type="protein sequence ID" value="AKB75547.1"/>
    <property type="molecule type" value="Genomic_DNA"/>
</dbReference>
<dbReference type="STRING" id="1434111.MSLAZ_2286"/>
<keyword evidence="4" id="KW-1185">Reference proteome</keyword>
<feature type="domain" description="HTH arsR-type" evidence="1">
    <location>
        <begin position="139"/>
        <end position="182"/>
    </location>
</feature>
<dbReference type="InterPro" id="IPR046260">
    <property type="entry name" value="HFX_2341-like_N"/>
</dbReference>
<evidence type="ECO:0000313" key="4">
    <source>
        <dbReference type="Proteomes" id="UP000033072"/>
    </source>
</evidence>
<dbReference type="Pfam" id="PF19810">
    <property type="entry name" value="HFX_2341_N"/>
    <property type="match status" value="1"/>
</dbReference>
<dbReference type="Proteomes" id="UP000033072">
    <property type="component" value="Chromosome"/>
</dbReference>
<dbReference type="HOGENOM" id="CLU_1363668_0_0_2"/>
<dbReference type="GO" id="GO:0003700">
    <property type="term" value="F:DNA-binding transcription factor activity"/>
    <property type="evidence" value="ECO:0007669"/>
    <property type="project" value="InterPro"/>
</dbReference>
<gene>
    <name evidence="3" type="ORF">MSLAZ_2286</name>
</gene>
<dbReference type="InterPro" id="IPR036390">
    <property type="entry name" value="WH_DNA-bd_sf"/>
</dbReference>
<dbReference type="NCBIfam" id="TIGR01884">
    <property type="entry name" value="cas_HTH"/>
    <property type="match status" value="1"/>
</dbReference>
<dbReference type="KEGG" id="mls:MSLAZ_2286"/>
<evidence type="ECO:0000259" key="1">
    <source>
        <dbReference type="Pfam" id="PF01022"/>
    </source>
</evidence>
<evidence type="ECO:0000259" key="2">
    <source>
        <dbReference type="Pfam" id="PF19810"/>
    </source>
</evidence>
<proteinExistence type="predicted"/>
<sequence>MPKLTLISTIYALEPVIICVTRLSPSKIIMLSEEGADEKKLRSEEMIEKTFKNALEVEKRDTALYDTVRVAKDVAELIEKEHDRGNLVIVNVSGGRKPQAFGALFGAYARNDMVQRVVYVTEEDSMMIDFPVLSFNLSETKKLILEEIQKGVSAVSQIAVTAGISKGMTYNHLRELKSMGYIADGDNGYIITDAGKIASI</sequence>
<dbReference type="InterPro" id="IPR001845">
    <property type="entry name" value="HTH_ArsR_DNA-bd_dom"/>
</dbReference>